<protein>
    <submittedName>
        <fullName evidence="1">Uncharacterized protein</fullName>
    </submittedName>
</protein>
<name>A0ACC2ATX0_DIPCM</name>
<evidence type="ECO:0000313" key="1">
    <source>
        <dbReference type="EMBL" id="KAJ7520921.1"/>
    </source>
</evidence>
<reference evidence="2" key="1">
    <citation type="journal article" date="2024" name="Proc. Natl. Acad. Sci. U.S.A.">
        <title>Extraordinary preservation of gene collinearity over three hundred million years revealed in homosporous lycophytes.</title>
        <authorList>
            <person name="Li C."/>
            <person name="Wickell D."/>
            <person name="Kuo L.Y."/>
            <person name="Chen X."/>
            <person name="Nie B."/>
            <person name="Liao X."/>
            <person name="Peng D."/>
            <person name="Ji J."/>
            <person name="Jenkins J."/>
            <person name="Williams M."/>
            <person name="Shu S."/>
            <person name="Plott C."/>
            <person name="Barry K."/>
            <person name="Rajasekar S."/>
            <person name="Grimwood J."/>
            <person name="Han X."/>
            <person name="Sun S."/>
            <person name="Hou Z."/>
            <person name="He W."/>
            <person name="Dai G."/>
            <person name="Sun C."/>
            <person name="Schmutz J."/>
            <person name="Leebens-Mack J.H."/>
            <person name="Li F.W."/>
            <person name="Wang L."/>
        </authorList>
    </citation>
    <scope>NUCLEOTIDE SEQUENCE [LARGE SCALE GENOMIC DNA]</scope>
    <source>
        <strain evidence="2">cv. PW_Plant_1</strain>
    </source>
</reference>
<keyword evidence="2" id="KW-1185">Reference proteome</keyword>
<evidence type="ECO:0000313" key="2">
    <source>
        <dbReference type="Proteomes" id="UP001162992"/>
    </source>
</evidence>
<comment type="caution">
    <text evidence="1">The sequence shown here is derived from an EMBL/GenBank/DDBJ whole genome shotgun (WGS) entry which is preliminary data.</text>
</comment>
<proteinExistence type="predicted"/>
<sequence length="1135" mass="128064">MRAVLAWADQVPEHEGLKSAFYDLAFRPDGSQLVAAVGSRVLIYDAADGDLLHSLTGHKDAVYCVAYSRDGKRFASGGADKSVIIWTQKAEGILKYNHSDSVQCLSYNPVTQQLASGTASDFGIWSPEQKSVSKHRAPSKVLCMSWTGDGHLLALGMYSGQIHICDKTGQTQVIIERSGPVWTLQWNLMQIKTSDTLAVGCWDGTLSFYDFSGKQIGKDKELGFDPCCVSYHDGKYLCLGGSNKQVVLYSKDGIYLSTFCETSDWVWTVKSRPKHDFVAVGCNDGTISMLQLVFSTVHGLYRETYAFRDTMTDIVIQNLVSSEKVRIKCRDHIRKIAVYEEHLAIQLSECIVVYKLQIEANSKLQYRVCAKINHSFECNLLVVTSKHITLCQDNKLQLYTFDGVKEKEWLLESTIRYIKVCGGPHGGEGLLIGMKNGSIVKIYINNMFPVLLYKHTTSIRCLDLSSRRSQLAIVDESSILLIYNLQIKEISFEERFASSVAWNTEFEDMFCYSGNGNLNIKTADFPVHSQKLQGYVVGFQSSKIFCLHHSSMQTVEVPQSASLHQYIIKGDFESAYEVACLGVTEVDWRTLALQALQAQSWKIAVAGFTHIKDIPFLDLVNLLNLGEGTRYHKSHIVALVLSYEGRFKEAADAYCEVGEIAKAMEMYADLRMFDEAKALADSCQKNDASKDTNVQEIIQRQAERTEETNDHETAADMFLIAGQPDKALKILVEHGPASKLIEVARKLKRTDADKLRLCANILQSNGLNSHAFETYTKLGDFRSVLLLHMELCQWDDAFAIKKLHPEIEEDVSLAYADWLVQNDRFEDAIVAYKQATRPELAKRLLKQLMRNAAKEKRSKDTAYYCWRIALESLSEWCETDRDHTAEEEKTAQEFMLSSEHAEIYYAYSFIDQSINEPFQTSQPETLFNIARFLLARVPKQMPYGVSLVNILVTLAKHSEQLGCYKIARHAYERLQALRVPSSWVDKIEVEFVLERDITHQYVAQHLQANVSRSKSGANGHIVQSGTAGCRNSASRDDAAVQDDSFLARRLLIPSSESKPGPVRVDLATFNRMEKESIMIQYLFNDQKVPHYFYVVDPSVSLHLCPLCNHFFELEEWDLAILNEGSCPFCRGSGLC</sequence>
<dbReference type="EMBL" id="CM055110">
    <property type="protein sequence ID" value="KAJ7520921.1"/>
    <property type="molecule type" value="Genomic_DNA"/>
</dbReference>
<accession>A0ACC2ATX0</accession>
<organism evidence="1 2">
    <name type="scientific">Diphasiastrum complanatum</name>
    <name type="common">Issler's clubmoss</name>
    <name type="synonym">Lycopodium complanatum</name>
    <dbReference type="NCBI Taxonomy" id="34168"/>
    <lineage>
        <taxon>Eukaryota</taxon>
        <taxon>Viridiplantae</taxon>
        <taxon>Streptophyta</taxon>
        <taxon>Embryophyta</taxon>
        <taxon>Tracheophyta</taxon>
        <taxon>Lycopodiopsida</taxon>
        <taxon>Lycopodiales</taxon>
        <taxon>Lycopodiaceae</taxon>
        <taxon>Lycopodioideae</taxon>
        <taxon>Diphasiastrum</taxon>
    </lineage>
</organism>
<dbReference type="Proteomes" id="UP001162992">
    <property type="component" value="Chromosome 19"/>
</dbReference>
<gene>
    <name evidence="1" type="ORF">O6H91_19G029500</name>
</gene>